<organism evidence="1 2">
    <name type="scientific">Smittium simulii</name>
    <dbReference type="NCBI Taxonomy" id="133385"/>
    <lineage>
        <taxon>Eukaryota</taxon>
        <taxon>Fungi</taxon>
        <taxon>Fungi incertae sedis</taxon>
        <taxon>Zoopagomycota</taxon>
        <taxon>Kickxellomycotina</taxon>
        <taxon>Harpellomycetes</taxon>
        <taxon>Harpellales</taxon>
        <taxon>Legeriomycetaceae</taxon>
        <taxon>Smittium</taxon>
    </lineage>
</organism>
<reference evidence="1 2" key="1">
    <citation type="journal article" date="2018" name="MBio">
        <title>Comparative Genomics Reveals the Core Gene Toolbox for the Fungus-Insect Symbiosis.</title>
        <authorList>
            <person name="Wang Y."/>
            <person name="Stata M."/>
            <person name="Wang W."/>
            <person name="Stajich J.E."/>
            <person name="White M.M."/>
            <person name="Moncalvo J.M."/>
        </authorList>
    </citation>
    <scope>NUCLEOTIDE SEQUENCE [LARGE SCALE GENOMIC DNA]</scope>
    <source>
        <strain evidence="1 2">SWE-8-4</strain>
    </source>
</reference>
<accession>A0A2T9YGT0</accession>
<protein>
    <submittedName>
        <fullName evidence="1">Uncharacterized protein</fullName>
    </submittedName>
</protein>
<evidence type="ECO:0000313" key="2">
    <source>
        <dbReference type="Proteomes" id="UP000245383"/>
    </source>
</evidence>
<name>A0A2T9YGT0_9FUNG</name>
<sequence length="84" mass="9777">MALFAHIFIGSFSMFTARAYATLIEGKPVFKNKIGYVVWSSVGGYLGYALYQFRLDYQAKIDQRYKLLSEQREKRKALETPKEQ</sequence>
<evidence type="ECO:0000313" key="1">
    <source>
        <dbReference type="EMBL" id="PVU91484.1"/>
    </source>
</evidence>
<dbReference type="AlphaFoldDB" id="A0A2T9YGT0"/>
<gene>
    <name evidence="1" type="ORF">BB561_004367</name>
</gene>
<dbReference type="OrthoDB" id="5559437at2759"/>
<dbReference type="Proteomes" id="UP000245383">
    <property type="component" value="Unassembled WGS sequence"/>
</dbReference>
<keyword evidence="2" id="KW-1185">Reference proteome</keyword>
<proteinExistence type="predicted"/>
<dbReference type="EMBL" id="MBFR01000198">
    <property type="protein sequence ID" value="PVU91484.1"/>
    <property type="molecule type" value="Genomic_DNA"/>
</dbReference>
<comment type="caution">
    <text evidence="1">The sequence shown here is derived from an EMBL/GenBank/DDBJ whole genome shotgun (WGS) entry which is preliminary data.</text>
</comment>